<dbReference type="InterPro" id="IPR045889">
    <property type="entry name" value="MES/HNL"/>
</dbReference>
<evidence type="ECO:0000259" key="2">
    <source>
        <dbReference type="Pfam" id="PF12697"/>
    </source>
</evidence>
<comment type="caution">
    <text evidence="3">The sequence shown here is derived from an EMBL/GenBank/DDBJ whole genome shotgun (WGS) entry which is preliminary data.</text>
</comment>
<name>A0ABU1R0B3_9BACT</name>
<feature type="signal peptide" evidence="1">
    <location>
        <begin position="1"/>
        <end position="18"/>
    </location>
</feature>
<gene>
    <name evidence="3" type="ORF">J2W84_003023</name>
</gene>
<keyword evidence="4" id="KW-1185">Reference proteome</keyword>
<evidence type="ECO:0000256" key="1">
    <source>
        <dbReference type="SAM" id="SignalP"/>
    </source>
</evidence>
<proteinExistence type="predicted"/>
<keyword evidence="1" id="KW-0732">Signal</keyword>
<dbReference type="EMBL" id="JAVDTI010000003">
    <property type="protein sequence ID" value="MDR6805975.1"/>
    <property type="molecule type" value="Genomic_DNA"/>
</dbReference>
<sequence>MKYSALIFSLILSTATVAQTHKSRTFLLVHGAWSGGWDYAKVDSIFRIKGDVVYRPTLTGLGERVHLSNANVDLSTYISDIVNVIRYENLYNVILVGHSFGGMVISGVAEQVPDRIDQLIYLDAMVPDNAQSARDVCGELWDKMMVAFVKDSVMQYPFGQAGARIPGDIPQPLKTFLEPVKIANPLVQKIPSAFIVMTKNGQSNPLNDKMGLNKARARGWKVYSLEGGHYAMREQPAQLVQKLEEVVTSRRGQ</sequence>
<dbReference type="RefSeq" id="WP_309984370.1">
    <property type="nucleotide sequence ID" value="NZ_JAVDTI010000003.1"/>
</dbReference>
<dbReference type="PANTHER" id="PTHR10992:SF1086">
    <property type="entry name" value="AB HYDROLASE-1 DOMAIN-CONTAINING PROTEIN"/>
    <property type="match status" value="1"/>
</dbReference>
<organism evidence="3 4">
    <name type="scientific">Dyadobacter fermentans</name>
    <dbReference type="NCBI Taxonomy" id="94254"/>
    <lineage>
        <taxon>Bacteria</taxon>
        <taxon>Pseudomonadati</taxon>
        <taxon>Bacteroidota</taxon>
        <taxon>Cytophagia</taxon>
        <taxon>Cytophagales</taxon>
        <taxon>Spirosomataceae</taxon>
        <taxon>Dyadobacter</taxon>
    </lineage>
</organism>
<evidence type="ECO:0000313" key="4">
    <source>
        <dbReference type="Proteomes" id="UP001264980"/>
    </source>
</evidence>
<protein>
    <submittedName>
        <fullName evidence="3">Pimeloyl-ACP methyl ester carboxylesterase</fullName>
    </submittedName>
</protein>
<dbReference type="InterPro" id="IPR000073">
    <property type="entry name" value="AB_hydrolase_1"/>
</dbReference>
<dbReference type="Proteomes" id="UP001264980">
    <property type="component" value="Unassembled WGS sequence"/>
</dbReference>
<dbReference type="PANTHER" id="PTHR10992">
    <property type="entry name" value="METHYLESTERASE FAMILY MEMBER"/>
    <property type="match status" value="1"/>
</dbReference>
<dbReference type="Pfam" id="PF12697">
    <property type="entry name" value="Abhydrolase_6"/>
    <property type="match status" value="1"/>
</dbReference>
<dbReference type="InterPro" id="IPR029058">
    <property type="entry name" value="AB_hydrolase_fold"/>
</dbReference>
<dbReference type="Gene3D" id="3.40.50.1820">
    <property type="entry name" value="alpha/beta hydrolase"/>
    <property type="match status" value="1"/>
</dbReference>
<feature type="chain" id="PRO_5046706992" evidence="1">
    <location>
        <begin position="19"/>
        <end position="253"/>
    </location>
</feature>
<dbReference type="SUPFAM" id="SSF53474">
    <property type="entry name" value="alpha/beta-Hydrolases"/>
    <property type="match status" value="1"/>
</dbReference>
<reference evidence="3 4" key="1">
    <citation type="submission" date="2023-07" db="EMBL/GenBank/DDBJ databases">
        <title>Sorghum-associated microbial communities from plants grown in Nebraska, USA.</title>
        <authorList>
            <person name="Schachtman D."/>
        </authorList>
    </citation>
    <scope>NUCLEOTIDE SEQUENCE [LARGE SCALE GENOMIC DNA]</scope>
    <source>
        <strain evidence="3 4">BE57</strain>
    </source>
</reference>
<evidence type="ECO:0000313" key="3">
    <source>
        <dbReference type="EMBL" id="MDR6805975.1"/>
    </source>
</evidence>
<accession>A0ABU1R0B3</accession>
<feature type="domain" description="AB hydrolase-1" evidence="2">
    <location>
        <begin position="26"/>
        <end position="241"/>
    </location>
</feature>